<accession>A0A183FTM5</accession>
<reference evidence="1 2" key="1">
    <citation type="submission" date="2018-11" db="EMBL/GenBank/DDBJ databases">
        <authorList>
            <consortium name="Pathogen Informatics"/>
        </authorList>
    </citation>
    <scope>NUCLEOTIDE SEQUENCE [LARGE SCALE GENOMIC DNA]</scope>
</reference>
<dbReference type="GO" id="GO:0020037">
    <property type="term" value="F:heme binding"/>
    <property type="evidence" value="ECO:0007669"/>
    <property type="project" value="InterPro"/>
</dbReference>
<protein>
    <submittedName>
        <fullName evidence="3">GLOBIN domain-containing protein</fullName>
    </submittedName>
</protein>
<dbReference type="InterPro" id="IPR053341">
    <property type="entry name" value="Oxidative_stress_globin-like"/>
</dbReference>
<evidence type="ECO:0000313" key="2">
    <source>
        <dbReference type="Proteomes" id="UP000050761"/>
    </source>
</evidence>
<organism evidence="2 3">
    <name type="scientific">Heligmosomoides polygyrus</name>
    <name type="common">Parasitic roundworm</name>
    <dbReference type="NCBI Taxonomy" id="6339"/>
    <lineage>
        <taxon>Eukaryota</taxon>
        <taxon>Metazoa</taxon>
        <taxon>Ecdysozoa</taxon>
        <taxon>Nematoda</taxon>
        <taxon>Chromadorea</taxon>
        <taxon>Rhabditida</taxon>
        <taxon>Rhabditina</taxon>
        <taxon>Rhabditomorpha</taxon>
        <taxon>Strongyloidea</taxon>
        <taxon>Heligmosomidae</taxon>
        <taxon>Heligmosomoides</taxon>
    </lineage>
</organism>
<accession>A0A3P8CWP5</accession>
<keyword evidence="2" id="KW-1185">Reference proteome</keyword>
<dbReference type="PANTHER" id="PTHR47768:SF1">
    <property type="entry name" value="GLOBIN FAMILY PROFILE DOMAIN-CONTAINING PROTEIN"/>
    <property type="match status" value="1"/>
</dbReference>
<evidence type="ECO:0000313" key="1">
    <source>
        <dbReference type="EMBL" id="VDO88622.1"/>
    </source>
</evidence>
<proteinExistence type="predicted"/>
<dbReference type="OrthoDB" id="436496at2759"/>
<dbReference type="InterPro" id="IPR009050">
    <property type="entry name" value="Globin-like_sf"/>
</dbReference>
<name>A0A183FTM5_HELPZ</name>
<evidence type="ECO:0000313" key="3">
    <source>
        <dbReference type="WBParaSite" id="HPBE_0001144301-mRNA-1"/>
    </source>
</evidence>
<dbReference type="Gene3D" id="1.10.490.10">
    <property type="entry name" value="Globins"/>
    <property type="match status" value="1"/>
</dbReference>
<dbReference type="SUPFAM" id="SSF46458">
    <property type="entry name" value="Globin-like"/>
    <property type="match status" value="1"/>
</dbReference>
<reference evidence="3" key="2">
    <citation type="submission" date="2019-09" db="UniProtKB">
        <authorList>
            <consortium name="WormBaseParasite"/>
        </authorList>
    </citation>
    <scope>IDENTIFICATION</scope>
</reference>
<dbReference type="EMBL" id="UZAH01027107">
    <property type="protein sequence ID" value="VDO88622.1"/>
    <property type="molecule type" value="Genomic_DNA"/>
</dbReference>
<gene>
    <name evidence="1" type="ORF">HPBE_LOCUS11444</name>
</gene>
<dbReference type="AlphaFoldDB" id="A0A183FTM5"/>
<dbReference type="GO" id="GO:0019825">
    <property type="term" value="F:oxygen binding"/>
    <property type="evidence" value="ECO:0007669"/>
    <property type="project" value="InterPro"/>
</dbReference>
<dbReference type="WBParaSite" id="HPBE_0001144301-mRNA-1">
    <property type="protein sequence ID" value="HPBE_0001144301-mRNA-1"/>
    <property type="gene ID" value="HPBE_0001144301"/>
</dbReference>
<dbReference type="Proteomes" id="UP000050761">
    <property type="component" value="Unassembled WGS sequence"/>
</dbReference>
<sequence length="91" mass="11214">MTVCFQRIKVKNVERWEPNVREKELLRRTWSDEFEFLYDLGSSIYCYIFEHNPNCKQLFPFLANHRMIVTQRFFPEKDSKPLFIIHLLLRC</sequence>
<dbReference type="InterPro" id="IPR012292">
    <property type="entry name" value="Globin/Proto"/>
</dbReference>
<dbReference type="PANTHER" id="PTHR47768">
    <property type="entry name" value="GLOBIN RELATED-RELATED"/>
    <property type="match status" value="1"/>
</dbReference>